<accession>A0A443S0B1</accession>
<gene>
    <name evidence="1" type="ORF">B4U80_14208</name>
</gene>
<dbReference type="AlphaFoldDB" id="A0A443S0B1"/>
<dbReference type="EMBL" id="NCKV01014585">
    <property type="protein sequence ID" value="RWS20940.1"/>
    <property type="molecule type" value="Genomic_DNA"/>
</dbReference>
<dbReference type="Pfam" id="PF13450">
    <property type="entry name" value="NAD_binding_8"/>
    <property type="match status" value="1"/>
</dbReference>
<dbReference type="VEuPathDB" id="VectorBase:LDEU011100"/>
<dbReference type="OrthoDB" id="5046242at2759"/>
<evidence type="ECO:0008006" key="3">
    <source>
        <dbReference type="Google" id="ProtNLM"/>
    </source>
</evidence>
<reference evidence="1 2" key="1">
    <citation type="journal article" date="2018" name="Gigascience">
        <title>Genomes of trombidid mites reveal novel predicted allergens and laterally-transferred genes associated with secondary metabolism.</title>
        <authorList>
            <person name="Dong X."/>
            <person name="Chaisiri K."/>
            <person name="Xia D."/>
            <person name="Armstrong S.D."/>
            <person name="Fang Y."/>
            <person name="Donnelly M.J."/>
            <person name="Kadowaki T."/>
            <person name="McGarry J.W."/>
            <person name="Darby A.C."/>
            <person name="Makepeace B.L."/>
        </authorList>
    </citation>
    <scope>NUCLEOTIDE SEQUENCE [LARGE SCALE GENOMIC DNA]</scope>
    <source>
        <strain evidence="1">UoL-UT</strain>
    </source>
</reference>
<organism evidence="1 2">
    <name type="scientific">Leptotrombidium deliense</name>
    <dbReference type="NCBI Taxonomy" id="299467"/>
    <lineage>
        <taxon>Eukaryota</taxon>
        <taxon>Metazoa</taxon>
        <taxon>Ecdysozoa</taxon>
        <taxon>Arthropoda</taxon>
        <taxon>Chelicerata</taxon>
        <taxon>Arachnida</taxon>
        <taxon>Acari</taxon>
        <taxon>Acariformes</taxon>
        <taxon>Trombidiformes</taxon>
        <taxon>Prostigmata</taxon>
        <taxon>Anystina</taxon>
        <taxon>Parasitengona</taxon>
        <taxon>Trombiculoidea</taxon>
        <taxon>Trombiculidae</taxon>
        <taxon>Leptotrombidium</taxon>
    </lineage>
</organism>
<comment type="caution">
    <text evidence="1">The sequence shown here is derived from an EMBL/GenBank/DDBJ whole genome shotgun (WGS) entry which is preliminary data.</text>
</comment>
<dbReference type="Gene3D" id="3.50.50.60">
    <property type="entry name" value="FAD/NAD(P)-binding domain"/>
    <property type="match status" value="1"/>
</dbReference>
<dbReference type="InterPro" id="IPR036188">
    <property type="entry name" value="FAD/NAD-bd_sf"/>
</dbReference>
<evidence type="ECO:0000313" key="2">
    <source>
        <dbReference type="Proteomes" id="UP000288716"/>
    </source>
</evidence>
<name>A0A443S0B1_9ACAR</name>
<protein>
    <recommendedName>
        <fullName evidence="3">Amine oxidase domain-containing protein</fullName>
    </recommendedName>
</protein>
<dbReference type="SUPFAM" id="SSF51905">
    <property type="entry name" value="FAD/NAD(P)-binding domain"/>
    <property type="match status" value="1"/>
</dbReference>
<sequence>MMIEVETVGAGSAGLYAALLLNELRINYEIIESSHRIGGRIYTYLFDNREYNYVEMSAMRFPLI</sequence>
<keyword evidence="2" id="KW-1185">Reference proteome</keyword>
<dbReference type="STRING" id="299467.A0A443S0B1"/>
<dbReference type="Proteomes" id="UP000288716">
    <property type="component" value="Unassembled WGS sequence"/>
</dbReference>
<evidence type="ECO:0000313" key="1">
    <source>
        <dbReference type="EMBL" id="RWS20940.1"/>
    </source>
</evidence>
<proteinExistence type="predicted"/>